<accession>A0A1L3FJU2</accession>
<organism evidence="2 3">
    <name type="scientific">Bradyrhizobium japonicum</name>
    <dbReference type="NCBI Taxonomy" id="375"/>
    <lineage>
        <taxon>Bacteria</taxon>
        <taxon>Pseudomonadati</taxon>
        <taxon>Pseudomonadota</taxon>
        <taxon>Alphaproteobacteria</taxon>
        <taxon>Hyphomicrobiales</taxon>
        <taxon>Nitrobacteraceae</taxon>
        <taxon>Bradyrhizobium</taxon>
    </lineage>
</organism>
<sequence>MTAQDSKLGDTDDKIFVGKGDEQAWLTLALANRHGLVTGATGTGKTVSLQVMAEGFARAGVPVFASDIKGDLSGISEVGEAKDFIVKRATEMGLTFQPDQFSTVFWDVFGEQGHPVRATVTEMGPLLLARMLDLNDVQEGVLNVAFRVADDNGLTLIDMKDLRALLDAIVPDAGKKGADAEESPLADLKKEAQGFGNVTKATVGTIQRQLLVLENQGGTKFFGEPALTLKDFMKTDRDGRGMVNILVADKLLQSPRLYATFLLWMLSELFEELPEAGDLPKPKLVFFFDEAHLLFNDAPKALMDKIEQVVRLIRSKGVGVYFVTQNPVDVPDRVLGQLGNRVQHALRAFTPRDQKAVAAAAQTFRPNPKLDTAKVIMELGKGEALVSFLEGNGTPTMVERVMIRPPSARIGSITPEERKVIMDASPVKGKYDTAVDAESAYEMIQKRIAGTAATADAGAADGGGGGILGQIGSMVGTIFGTNVKRGRLSAGQVIARDVTRSVTNQVIGGMAANLGKSVAGQLGGSIGRTLVRGALGGLLRR</sequence>
<evidence type="ECO:0000313" key="2">
    <source>
        <dbReference type="EMBL" id="APG13583.1"/>
    </source>
</evidence>
<name>A0A1L3FJU2_BRAJP</name>
<proteinExistence type="predicted"/>
<dbReference type="RefSeq" id="WP_071915662.1">
    <property type="nucleotide sequence ID" value="NZ_CP017637.1"/>
</dbReference>
<dbReference type="EMBL" id="CP017637">
    <property type="protein sequence ID" value="APG13583.1"/>
    <property type="molecule type" value="Genomic_DNA"/>
</dbReference>
<dbReference type="AlphaFoldDB" id="A0A1L3FJU2"/>
<dbReference type="PANTHER" id="PTHR30121:SF6">
    <property type="entry name" value="SLR6007 PROTEIN"/>
    <property type="match status" value="1"/>
</dbReference>
<gene>
    <name evidence="2" type="ORF">BKD09_35035</name>
</gene>
<dbReference type="InterPro" id="IPR027417">
    <property type="entry name" value="P-loop_NTPase"/>
</dbReference>
<dbReference type="OrthoDB" id="9758751at2"/>
<dbReference type="PANTHER" id="PTHR30121">
    <property type="entry name" value="UNCHARACTERIZED PROTEIN YJGR-RELATED"/>
    <property type="match status" value="1"/>
</dbReference>
<reference evidence="2 3" key="1">
    <citation type="submission" date="2016-11" db="EMBL/GenBank/DDBJ databases">
        <title>Complete Genome Sequence of Bradyrhizobium sp. strain J5, an isolated from soybean nodule in Hokkaido.</title>
        <authorList>
            <person name="Kanehara K."/>
        </authorList>
    </citation>
    <scope>NUCLEOTIDE SEQUENCE [LARGE SCALE GENOMIC DNA]</scope>
    <source>
        <strain evidence="2 3">J5</strain>
    </source>
</reference>
<dbReference type="Gene3D" id="3.40.50.300">
    <property type="entry name" value="P-loop containing nucleotide triphosphate hydrolases"/>
    <property type="match status" value="2"/>
</dbReference>
<dbReference type="SUPFAM" id="SSF52540">
    <property type="entry name" value="P-loop containing nucleoside triphosphate hydrolases"/>
    <property type="match status" value="1"/>
</dbReference>
<dbReference type="InterPro" id="IPR051162">
    <property type="entry name" value="T4SS_component"/>
</dbReference>
<evidence type="ECO:0000313" key="3">
    <source>
        <dbReference type="Proteomes" id="UP000181962"/>
    </source>
</evidence>
<feature type="domain" description="Helicase HerA-like C-terminal" evidence="1">
    <location>
        <begin position="17"/>
        <end position="524"/>
    </location>
</feature>
<evidence type="ECO:0000259" key="1">
    <source>
        <dbReference type="Pfam" id="PF05872"/>
    </source>
</evidence>
<dbReference type="Pfam" id="PF05872">
    <property type="entry name" value="HerA_C"/>
    <property type="match status" value="1"/>
</dbReference>
<dbReference type="Proteomes" id="UP000181962">
    <property type="component" value="Chromosome"/>
</dbReference>
<protein>
    <submittedName>
        <fullName evidence="2">ATPase</fullName>
    </submittedName>
</protein>
<dbReference type="InterPro" id="IPR033186">
    <property type="entry name" value="HerA_C"/>
</dbReference>